<dbReference type="Proteomes" id="UP000251647">
    <property type="component" value="Unassembled WGS sequence"/>
</dbReference>
<organism evidence="2 3">
    <name type="scientific">Photobacterium damselae</name>
    <dbReference type="NCBI Taxonomy" id="38293"/>
    <lineage>
        <taxon>Bacteria</taxon>
        <taxon>Pseudomonadati</taxon>
        <taxon>Pseudomonadota</taxon>
        <taxon>Gammaproteobacteria</taxon>
        <taxon>Vibrionales</taxon>
        <taxon>Vibrionaceae</taxon>
        <taxon>Photobacterium</taxon>
    </lineage>
</organism>
<dbReference type="Pfam" id="PF16778">
    <property type="entry name" value="Phage_tail_APC"/>
    <property type="match status" value="1"/>
</dbReference>
<gene>
    <name evidence="2" type="ORF">NCTC11647_01357</name>
</gene>
<dbReference type="EMBL" id="UATL01000001">
    <property type="protein sequence ID" value="SPY28268.1"/>
    <property type="molecule type" value="Genomic_DNA"/>
</dbReference>
<dbReference type="OrthoDB" id="1685143at2"/>
<dbReference type="RefSeq" id="WP_036763829.1">
    <property type="nucleotide sequence ID" value="NZ_PYOG01000022.1"/>
</dbReference>
<sequence>MTVYQTEEMIVQSKWGDVRYARAILLKQADEMVNIANDKGEDSALFRQYRQSLRDIPQTYDNPDDIIWPAKPTL</sequence>
<accession>A0A2T3QGT7</accession>
<evidence type="ECO:0000313" key="2">
    <source>
        <dbReference type="EMBL" id="SPY28268.1"/>
    </source>
</evidence>
<proteinExistence type="predicted"/>
<dbReference type="InterPro" id="IPR031893">
    <property type="entry name" value="Phage_tail_APC"/>
</dbReference>
<dbReference type="AlphaFoldDB" id="A0A2T3QGT7"/>
<evidence type="ECO:0000313" key="3">
    <source>
        <dbReference type="Proteomes" id="UP000251647"/>
    </source>
</evidence>
<reference evidence="2 3" key="1">
    <citation type="submission" date="2018-06" db="EMBL/GenBank/DDBJ databases">
        <authorList>
            <consortium name="Pathogen Informatics"/>
            <person name="Doyle S."/>
        </authorList>
    </citation>
    <scope>NUCLEOTIDE SEQUENCE [LARGE SCALE GENOMIC DNA]</scope>
    <source>
        <strain evidence="2 3">NCTC11647</strain>
    </source>
</reference>
<name>A0A2T3QGT7_PHODM</name>
<feature type="domain" description="Phage tail assembly chaperone-like" evidence="1">
    <location>
        <begin position="17"/>
        <end position="72"/>
    </location>
</feature>
<evidence type="ECO:0000259" key="1">
    <source>
        <dbReference type="Pfam" id="PF16778"/>
    </source>
</evidence>
<protein>
    <recommendedName>
        <fullName evidence="1">Phage tail assembly chaperone-like domain-containing protein</fullName>
    </recommendedName>
</protein>